<evidence type="ECO:0000259" key="1">
    <source>
        <dbReference type="Pfam" id="PF01510"/>
    </source>
</evidence>
<dbReference type="CDD" id="cd06583">
    <property type="entry name" value="PGRP"/>
    <property type="match status" value="1"/>
</dbReference>
<accession>L0S0F0</accession>
<name>F4LXB6_TEPAE</name>
<gene>
    <name evidence="2" type="ordered locus">TEPIRE1_1924</name>
</gene>
<reference evidence="3" key="1">
    <citation type="journal article" date="2013" name="Genome Announc.">
        <title>First genome sequence of a syntrophic acetate-oxidizing bacterium, Tepidanaerobacter acetatoxydans strain Re1.</title>
        <authorList>
            <person name="Manzoor S."/>
            <person name="Bongcam-Rudloff E."/>
            <person name="Schnurer A."/>
            <person name="Muller B."/>
        </authorList>
    </citation>
    <scope>NUCLEOTIDE SEQUENCE [LARGE SCALE GENOMIC DNA]</scope>
    <source>
        <strain evidence="3">Re1</strain>
    </source>
</reference>
<dbReference type="eggNOG" id="COG3023">
    <property type="taxonomic scope" value="Bacteria"/>
</dbReference>
<dbReference type="KEGG" id="tae:TepiRe1_1924"/>
<dbReference type="Gene3D" id="3.40.80.10">
    <property type="entry name" value="Peptidoglycan recognition protein-like"/>
    <property type="match status" value="1"/>
</dbReference>
<protein>
    <submittedName>
        <fullName evidence="2">N-acetylmuramoyl-L-alanine amidase family 2</fullName>
    </submittedName>
</protein>
<sequence length="169" mass="18816">MERLYPRFIVIHHTAGFDVPALTIDRYHAERGFGIKITSPKPLVEEYAKRGFKRVSDGVMVSIGYHYLIRADGCVEKGRPDFARGAHCTAQSMNFQSIGVALTGNFDSKDNPSGKKGHIAPTLGQIEALKKLVFYLMEIYQIPGENVIGHKQVKNASTSCPGDRFEFKV</sequence>
<dbReference type="SUPFAM" id="SSF55846">
    <property type="entry name" value="N-acetylmuramoyl-L-alanine amidase-like"/>
    <property type="match status" value="1"/>
</dbReference>
<dbReference type="Pfam" id="PF01510">
    <property type="entry name" value="Amidase_2"/>
    <property type="match status" value="1"/>
</dbReference>
<dbReference type="InterPro" id="IPR015510">
    <property type="entry name" value="PGRP"/>
</dbReference>
<feature type="domain" description="N-acetylmuramoyl-L-alanine amidase" evidence="1">
    <location>
        <begin position="5"/>
        <end position="163"/>
    </location>
</feature>
<organism evidence="2 3">
    <name type="scientific">Tepidanaerobacter acetatoxydans (strain DSM 21804 / JCM 16047 / Re1)</name>
    <dbReference type="NCBI Taxonomy" id="1209989"/>
    <lineage>
        <taxon>Bacteria</taxon>
        <taxon>Bacillati</taxon>
        <taxon>Bacillota</taxon>
        <taxon>Clostridia</taxon>
        <taxon>Thermosediminibacterales</taxon>
        <taxon>Tepidanaerobacteraceae</taxon>
        <taxon>Tepidanaerobacter</taxon>
    </lineage>
</organism>
<dbReference type="GO" id="GO:0008745">
    <property type="term" value="F:N-acetylmuramoyl-L-alanine amidase activity"/>
    <property type="evidence" value="ECO:0007669"/>
    <property type="project" value="InterPro"/>
</dbReference>
<dbReference type="HOGENOM" id="CLU_079366_1_0_9"/>
<dbReference type="PANTHER" id="PTHR11022">
    <property type="entry name" value="PEPTIDOGLYCAN RECOGNITION PROTEIN"/>
    <property type="match status" value="1"/>
</dbReference>
<dbReference type="InterPro" id="IPR036505">
    <property type="entry name" value="Amidase/PGRP_sf"/>
</dbReference>
<dbReference type="KEGG" id="tep:TepRe1_1784"/>
<dbReference type="STRING" id="1209989.TepRe1_1784"/>
<dbReference type="PATRIC" id="fig|1209989.3.peg.2223"/>
<dbReference type="OrthoDB" id="9811296at2"/>
<dbReference type="GO" id="GO:0009253">
    <property type="term" value="P:peptidoglycan catabolic process"/>
    <property type="evidence" value="ECO:0007669"/>
    <property type="project" value="InterPro"/>
</dbReference>
<keyword evidence="3" id="KW-1185">Reference proteome</keyword>
<dbReference type="AlphaFoldDB" id="F4LXB6"/>
<dbReference type="RefSeq" id="WP_013778837.1">
    <property type="nucleotide sequence ID" value="NC_015519.1"/>
</dbReference>
<dbReference type="Proteomes" id="UP000010802">
    <property type="component" value="Chromosome"/>
</dbReference>
<proteinExistence type="predicted"/>
<dbReference type="PANTHER" id="PTHR11022:SF41">
    <property type="entry name" value="PEPTIDOGLYCAN-RECOGNITION PROTEIN LC-RELATED"/>
    <property type="match status" value="1"/>
</dbReference>
<dbReference type="EMBL" id="HF563609">
    <property type="protein sequence ID" value="CCP26740.1"/>
    <property type="molecule type" value="Genomic_DNA"/>
</dbReference>
<accession>F4LXB6</accession>
<dbReference type="InterPro" id="IPR002502">
    <property type="entry name" value="Amidase_domain"/>
</dbReference>
<evidence type="ECO:0000313" key="2">
    <source>
        <dbReference type="EMBL" id="CCP26740.1"/>
    </source>
</evidence>
<evidence type="ECO:0000313" key="3">
    <source>
        <dbReference type="Proteomes" id="UP000010802"/>
    </source>
</evidence>